<reference evidence="2 3" key="1">
    <citation type="journal article" date="2018" name="Mol. Plant">
        <title>The genome of Artemisia annua provides insight into the evolution of Asteraceae family and artemisinin biosynthesis.</title>
        <authorList>
            <person name="Shen Q."/>
            <person name="Zhang L."/>
            <person name="Liao Z."/>
            <person name="Wang S."/>
            <person name="Yan T."/>
            <person name="Shi P."/>
            <person name="Liu M."/>
            <person name="Fu X."/>
            <person name="Pan Q."/>
            <person name="Wang Y."/>
            <person name="Lv Z."/>
            <person name="Lu X."/>
            <person name="Zhang F."/>
            <person name="Jiang W."/>
            <person name="Ma Y."/>
            <person name="Chen M."/>
            <person name="Hao X."/>
            <person name="Li L."/>
            <person name="Tang Y."/>
            <person name="Lv G."/>
            <person name="Zhou Y."/>
            <person name="Sun X."/>
            <person name="Brodelius P.E."/>
            <person name="Rose J.K.C."/>
            <person name="Tang K."/>
        </authorList>
    </citation>
    <scope>NUCLEOTIDE SEQUENCE [LARGE SCALE GENOMIC DNA]</scope>
    <source>
        <strain evidence="3">cv. Huhao1</strain>
        <tissue evidence="2">Leaf</tissue>
    </source>
</reference>
<dbReference type="PANTHER" id="PTHR34669:SF1">
    <property type="entry name" value="THIOREDOXIN-LIKE FOLD DOMAIN-CONTAINING PROTEIN MRL7L, CHLOROPLASTIC"/>
    <property type="match status" value="1"/>
</dbReference>
<gene>
    <name evidence="2" type="ORF">CTI12_AA007100</name>
</gene>
<dbReference type="InterPro" id="IPR044701">
    <property type="entry name" value="MRL7/MRL7L"/>
</dbReference>
<sequence>MSSQCMGLSLASFSQSVYAKKNVLKESISFNKLPFTSIRLPRSSFLVGSLRKSSLRASKVEEILDHDGDKKKRVENSSKSNQSDEDDDVFQMDEEERKEFREKIRQMIEMNPEVEQEVDPEEKRKKMQKLLEDYPLVVNEDDPDWPEDADGWGFNFSQFFDKMSVKNVKKDEDDDGYDSEKEVNWEDIRAIKDITSAEWEDTVFSDLSPLVVLVHNRYRRPKENEIVRDQLEKAIQLIWDCRIPSPRCVAIDAVVECDLVSTLGVSIFPELIFTKTGKILHREKEIRTADELSKIMAYFYYGGAKPPCLGTFVIIDEAIPGFTAKK</sequence>
<keyword evidence="3" id="KW-1185">Reference proteome</keyword>
<dbReference type="GO" id="GO:0009570">
    <property type="term" value="C:chloroplast stroma"/>
    <property type="evidence" value="ECO:0007669"/>
    <property type="project" value="TreeGrafter"/>
</dbReference>
<feature type="region of interest" description="Disordered" evidence="1">
    <location>
        <begin position="68"/>
        <end position="93"/>
    </location>
</feature>
<dbReference type="Proteomes" id="UP000245207">
    <property type="component" value="Unassembled WGS sequence"/>
</dbReference>
<protein>
    <submittedName>
        <fullName evidence="2">Thioredoxin-like fold</fullName>
    </submittedName>
</protein>
<dbReference type="STRING" id="35608.A0A2U1QLU3"/>
<proteinExistence type="predicted"/>
<dbReference type="EMBL" id="PKPP01000043">
    <property type="protein sequence ID" value="PWA98927.1"/>
    <property type="molecule type" value="Genomic_DNA"/>
</dbReference>
<dbReference type="GO" id="GO:0009658">
    <property type="term" value="P:chloroplast organization"/>
    <property type="evidence" value="ECO:0007669"/>
    <property type="project" value="InterPro"/>
</dbReference>
<evidence type="ECO:0000313" key="3">
    <source>
        <dbReference type="Proteomes" id="UP000245207"/>
    </source>
</evidence>
<dbReference type="GO" id="GO:0006355">
    <property type="term" value="P:regulation of DNA-templated transcription"/>
    <property type="evidence" value="ECO:0007669"/>
    <property type="project" value="InterPro"/>
</dbReference>
<dbReference type="OrthoDB" id="655699at2759"/>
<accession>A0A2U1QLU3</accession>
<name>A0A2U1QLU3_ARTAN</name>
<evidence type="ECO:0000313" key="2">
    <source>
        <dbReference type="EMBL" id="PWA98927.1"/>
    </source>
</evidence>
<comment type="caution">
    <text evidence="2">The sequence shown here is derived from an EMBL/GenBank/DDBJ whole genome shotgun (WGS) entry which is preliminary data.</text>
</comment>
<evidence type="ECO:0000256" key="1">
    <source>
        <dbReference type="SAM" id="MobiDB-lite"/>
    </source>
</evidence>
<feature type="compositionally biased region" description="Acidic residues" evidence="1">
    <location>
        <begin position="83"/>
        <end position="93"/>
    </location>
</feature>
<dbReference type="PANTHER" id="PTHR34669">
    <property type="entry name" value="THIOREDOXIN-LIKE FOLD DOMAIN-CONTAINING PROTEIN MRL7L, CHLOROPLASTIC"/>
    <property type="match status" value="1"/>
</dbReference>
<dbReference type="AlphaFoldDB" id="A0A2U1QLU3"/>
<organism evidence="2 3">
    <name type="scientific">Artemisia annua</name>
    <name type="common">Sweet wormwood</name>
    <dbReference type="NCBI Taxonomy" id="35608"/>
    <lineage>
        <taxon>Eukaryota</taxon>
        <taxon>Viridiplantae</taxon>
        <taxon>Streptophyta</taxon>
        <taxon>Embryophyta</taxon>
        <taxon>Tracheophyta</taxon>
        <taxon>Spermatophyta</taxon>
        <taxon>Magnoliopsida</taxon>
        <taxon>eudicotyledons</taxon>
        <taxon>Gunneridae</taxon>
        <taxon>Pentapetalae</taxon>
        <taxon>asterids</taxon>
        <taxon>campanulids</taxon>
        <taxon>Asterales</taxon>
        <taxon>Asteraceae</taxon>
        <taxon>Asteroideae</taxon>
        <taxon>Anthemideae</taxon>
        <taxon>Artemisiinae</taxon>
        <taxon>Artemisia</taxon>
    </lineage>
</organism>